<proteinExistence type="predicted"/>
<evidence type="ECO:0000313" key="1">
    <source>
        <dbReference type="EMBL" id="CAG8675804.1"/>
    </source>
</evidence>
<accession>A0A9N9EF13</accession>
<dbReference type="AlphaFoldDB" id="A0A9N9EF13"/>
<comment type="caution">
    <text evidence="1">The sequence shown here is derived from an EMBL/GenBank/DDBJ whole genome shotgun (WGS) entry which is preliminary data.</text>
</comment>
<feature type="non-terminal residue" evidence="1">
    <location>
        <position position="133"/>
    </location>
</feature>
<dbReference type="EMBL" id="CAJVPY010007136">
    <property type="protein sequence ID" value="CAG8675804.1"/>
    <property type="molecule type" value="Genomic_DNA"/>
</dbReference>
<evidence type="ECO:0000313" key="2">
    <source>
        <dbReference type="Proteomes" id="UP000789405"/>
    </source>
</evidence>
<gene>
    <name evidence="1" type="ORF">DERYTH_LOCUS11504</name>
</gene>
<reference evidence="1" key="1">
    <citation type="submission" date="2021-06" db="EMBL/GenBank/DDBJ databases">
        <authorList>
            <person name="Kallberg Y."/>
            <person name="Tangrot J."/>
            <person name="Rosling A."/>
        </authorList>
    </citation>
    <scope>NUCLEOTIDE SEQUENCE</scope>
    <source>
        <strain evidence="1">MA453B</strain>
    </source>
</reference>
<organism evidence="1 2">
    <name type="scientific">Dentiscutata erythropus</name>
    <dbReference type="NCBI Taxonomy" id="1348616"/>
    <lineage>
        <taxon>Eukaryota</taxon>
        <taxon>Fungi</taxon>
        <taxon>Fungi incertae sedis</taxon>
        <taxon>Mucoromycota</taxon>
        <taxon>Glomeromycotina</taxon>
        <taxon>Glomeromycetes</taxon>
        <taxon>Diversisporales</taxon>
        <taxon>Gigasporaceae</taxon>
        <taxon>Dentiscutata</taxon>
    </lineage>
</organism>
<keyword evidence="2" id="KW-1185">Reference proteome</keyword>
<name>A0A9N9EF13_9GLOM</name>
<sequence>AIAQEYFIDDSDREIEEIPWSKQDCKKLYSNNLTKNLAVKLPGTVKRGYKSGPEPIDIDEIYLIEVSRWEEPTQGLEFEENEKNYPTYTNFEQSWYETNNNDSFSEFPNMDLDSEEWLQSMDEYINWEYYDFL</sequence>
<dbReference type="Proteomes" id="UP000789405">
    <property type="component" value="Unassembled WGS sequence"/>
</dbReference>
<protein>
    <submittedName>
        <fullName evidence="1">27961_t:CDS:1</fullName>
    </submittedName>
</protein>